<keyword evidence="2" id="KW-0813">Transport</keyword>
<reference evidence="8 9" key="1">
    <citation type="submission" date="2016-10" db="EMBL/GenBank/DDBJ databases">
        <authorList>
            <person name="de Groot N.N."/>
        </authorList>
    </citation>
    <scope>NUCLEOTIDE SEQUENCE [LARGE SCALE GENOMIC DNA]</scope>
    <source>
        <strain evidence="8 9">DSM 16077</strain>
    </source>
</reference>
<dbReference type="InterPro" id="IPR048279">
    <property type="entry name" value="MdtK-like"/>
</dbReference>
<evidence type="ECO:0000256" key="4">
    <source>
        <dbReference type="ARBA" id="ARBA00022692"/>
    </source>
</evidence>
<dbReference type="Pfam" id="PF01554">
    <property type="entry name" value="MatE"/>
    <property type="match status" value="2"/>
</dbReference>
<feature type="transmembrane region" description="Helical" evidence="7">
    <location>
        <begin position="165"/>
        <end position="187"/>
    </location>
</feature>
<feature type="transmembrane region" description="Helical" evidence="7">
    <location>
        <begin position="56"/>
        <end position="79"/>
    </location>
</feature>
<evidence type="ECO:0000256" key="7">
    <source>
        <dbReference type="SAM" id="Phobius"/>
    </source>
</evidence>
<feature type="transmembrane region" description="Helical" evidence="7">
    <location>
        <begin position="137"/>
        <end position="158"/>
    </location>
</feature>
<dbReference type="GO" id="GO:0015297">
    <property type="term" value="F:antiporter activity"/>
    <property type="evidence" value="ECO:0007669"/>
    <property type="project" value="InterPro"/>
</dbReference>
<dbReference type="AlphaFoldDB" id="A0A1G9WQR9"/>
<dbReference type="GO" id="GO:0042910">
    <property type="term" value="F:xenobiotic transmembrane transporter activity"/>
    <property type="evidence" value="ECO:0007669"/>
    <property type="project" value="InterPro"/>
</dbReference>
<evidence type="ECO:0000313" key="8">
    <source>
        <dbReference type="EMBL" id="SDM86944.1"/>
    </source>
</evidence>
<evidence type="ECO:0000256" key="6">
    <source>
        <dbReference type="ARBA" id="ARBA00023136"/>
    </source>
</evidence>
<feature type="transmembrane region" description="Helical" evidence="7">
    <location>
        <begin position="100"/>
        <end position="117"/>
    </location>
</feature>
<feature type="transmembrane region" description="Helical" evidence="7">
    <location>
        <begin position="401"/>
        <end position="421"/>
    </location>
</feature>
<dbReference type="EMBL" id="FNHG01000027">
    <property type="protein sequence ID" value="SDM86944.1"/>
    <property type="molecule type" value="Genomic_DNA"/>
</dbReference>
<dbReference type="OrthoDB" id="9806302at2"/>
<dbReference type="Proteomes" id="UP000199759">
    <property type="component" value="Unassembled WGS sequence"/>
</dbReference>
<feature type="transmembrane region" description="Helical" evidence="7">
    <location>
        <begin position="427"/>
        <end position="448"/>
    </location>
</feature>
<keyword evidence="5 7" id="KW-1133">Transmembrane helix</keyword>
<dbReference type="STRING" id="144026.SAMN04488568_1278"/>
<sequence>MAGRTAHDMTEGPIFGHVLRMIVPMSFGILAMMLVGIVDTYWVGTLGTAQQAAVQMSFPVTMLVMSVSIGLGAGAVSAVSRAAGRKDASSIPRIATDAMTLSLLSVGAVSALGIVFVEPIFRGLGASDTMLPHVVDYMTVWFGGIVLIVGPMVASNILRALGNAVIPSLMMIAAAIFNLILDPIFILDDVFGLFPGLGWGVSGAALATVAANALTFAMVGWYLVFREKLIDFGWSDLGEVWHHWGEIARVGLPASISNIFNPIAMTVAMSGLAMARFGDAAVAALGVAGRIEAFAIVPLFALSACVGAVTGQNGGAGRLDRVREAFRSSFLFCIGWSAAIAVVLWLCADLLAAAFLPSEAGQATAVFYWRIVPLTIAGYGITIAASAGFNGLGRPGHGMAITAGRALGLMVPGVLIGAIWLNAPEGVIWGVAFANVVSGTLAGLYILTRAPMTAKHGKARKVPTAPAAAGEDAS</sequence>
<organism evidence="8 9">
    <name type="scientific">Maricaulis salignorans</name>
    <dbReference type="NCBI Taxonomy" id="144026"/>
    <lineage>
        <taxon>Bacteria</taxon>
        <taxon>Pseudomonadati</taxon>
        <taxon>Pseudomonadota</taxon>
        <taxon>Alphaproteobacteria</taxon>
        <taxon>Maricaulales</taxon>
        <taxon>Maricaulaceae</taxon>
        <taxon>Maricaulis</taxon>
    </lineage>
</organism>
<dbReference type="GO" id="GO:0005886">
    <property type="term" value="C:plasma membrane"/>
    <property type="evidence" value="ECO:0007669"/>
    <property type="project" value="UniProtKB-SubCell"/>
</dbReference>
<dbReference type="NCBIfam" id="TIGR00797">
    <property type="entry name" value="matE"/>
    <property type="match status" value="1"/>
</dbReference>
<keyword evidence="9" id="KW-1185">Reference proteome</keyword>
<keyword evidence="4 7" id="KW-0812">Transmembrane</keyword>
<dbReference type="InterPro" id="IPR052031">
    <property type="entry name" value="Membrane_Transporter-Flippase"/>
</dbReference>
<comment type="subcellular location">
    <subcellularLocation>
        <location evidence="1">Cell inner membrane</location>
        <topology evidence="1">Multi-pass membrane protein</topology>
    </subcellularLocation>
</comment>
<dbReference type="InterPro" id="IPR002528">
    <property type="entry name" value="MATE_fam"/>
</dbReference>
<name>A0A1G9WQR9_9PROT</name>
<feature type="transmembrane region" description="Helical" evidence="7">
    <location>
        <begin position="283"/>
        <end position="309"/>
    </location>
</feature>
<keyword evidence="3" id="KW-1003">Cell membrane</keyword>
<evidence type="ECO:0000256" key="2">
    <source>
        <dbReference type="ARBA" id="ARBA00022448"/>
    </source>
</evidence>
<evidence type="ECO:0000256" key="3">
    <source>
        <dbReference type="ARBA" id="ARBA00022475"/>
    </source>
</evidence>
<evidence type="ECO:0000256" key="1">
    <source>
        <dbReference type="ARBA" id="ARBA00004429"/>
    </source>
</evidence>
<feature type="transmembrane region" description="Helical" evidence="7">
    <location>
        <begin position="259"/>
        <end position="277"/>
    </location>
</feature>
<protein>
    <submittedName>
        <fullName evidence="8">Putative efflux protein, MATE family</fullName>
    </submittedName>
</protein>
<proteinExistence type="predicted"/>
<evidence type="ECO:0000256" key="5">
    <source>
        <dbReference type="ARBA" id="ARBA00022989"/>
    </source>
</evidence>
<feature type="transmembrane region" description="Helical" evidence="7">
    <location>
        <begin position="21"/>
        <end position="44"/>
    </location>
</feature>
<dbReference type="PANTHER" id="PTHR43549:SF3">
    <property type="entry name" value="MULTIDRUG RESISTANCE PROTEIN YPNP-RELATED"/>
    <property type="match status" value="1"/>
</dbReference>
<gene>
    <name evidence="8" type="ORF">SAMN04488568_1278</name>
</gene>
<feature type="transmembrane region" description="Helical" evidence="7">
    <location>
        <begin position="367"/>
        <end position="389"/>
    </location>
</feature>
<dbReference type="PIRSF" id="PIRSF006603">
    <property type="entry name" value="DinF"/>
    <property type="match status" value="1"/>
</dbReference>
<feature type="transmembrane region" description="Helical" evidence="7">
    <location>
        <begin position="330"/>
        <end position="355"/>
    </location>
</feature>
<evidence type="ECO:0000313" key="9">
    <source>
        <dbReference type="Proteomes" id="UP000199759"/>
    </source>
</evidence>
<dbReference type="PANTHER" id="PTHR43549">
    <property type="entry name" value="MULTIDRUG RESISTANCE PROTEIN YPNP-RELATED"/>
    <property type="match status" value="1"/>
</dbReference>
<accession>A0A1G9WQR9</accession>
<dbReference type="RefSeq" id="WP_091771884.1">
    <property type="nucleotide sequence ID" value="NZ_FNHG01000027.1"/>
</dbReference>
<feature type="transmembrane region" description="Helical" evidence="7">
    <location>
        <begin position="199"/>
        <end position="225"/>
    </location>
</feature>
<keyword evidence="6 7" id="KW-0472">Membrane</keyword>